<gene>
    <name evidence="1" type="ordered locus">BN6_51180</name>
</gene>
<name>K0K666_SACES</name>
<dbReference type="HOGENOM" id="CLU_1617830_0_0_11"/>
<dbReference type="EMBL" id="HE804045">
    <property type="protein sequence ID" value="CCH32384.1"/>
    <property type="molecule type" value="Genomic_DNA"/>
</dbReference>
<proteinExistence type="predicted"/>
<evidence type="ECO:0000313" key="2">
    <source>
        <dbReference type="Proteomes" id="UP000006281"/>
    </source>
</evidence>
<dbReference type="eggNOG" id="ENOG5033DII">
    <property type="taxonomic scope" value="Bacteria"/>
</dbReference>
<accession>K0K666</accession>
<dbReference type="BioCyc" id="SESP1179773:BN6_RS24765-MONOMER"/>
<sequence length="164" mass="17748">MLSYHRPSSRRSCAIFSVRASSGAARSCCSRDTPVGPTNPGRFGDLTGWECFVSSFHLDDAVQVTIGSTADGEPVISEEDQALMLRHGLGFALEVVRLVNRLDKPVAVRCIISANTTNGKFRFHRARPGESWLTADLDSYARGWPVEKLIVVDSGPAGLGGTPW</sequence>
<dbReference type="AlphaFoldDB" id="K0K666"/>
<dbReference type="Proteomes" id="UP000006281">
    <property type="component" value="Chromosome"/>
</dbReference>
<dbReference type="PATRIC" id="fig|1179773.3.peg.5144"/>
<dbReference type="KEGG" id="sesp:BN6_51180"/>
<organism evidence="1 2">
    <name type="scientific">Saccharothrix espanaensis (strain ATCC 51144 / DSM 44229 / JCM 9112 / NBRC 15066 / NRRL 15764)</name>
    <dbReference type="NCBI Taxonomy" id="1179773"/>
    <lineage>
        <taxon>Bacteria</taxon>
        <taxon>Bacillati</taxon>
        <taxon>Actinomycetota</taxon>
        <taxon>Actinomycetes</taxon>
        <taxon>Pseudonocardiales</taxon>
        <taxon>Pseudonocardiaceae</taxon>
        <taxon>Saccharothrix</taxon>
    </lineage>
</organism>
<reference evidence="1 2" key="1">
    <citation type="journal article" date="2012" name="BMC Genomics">
        <title>Complete genome sequence of Saccharothrix espanaensis DSM 44229T and comparison to the other completely sequenced Pseudonocardiaceae.</title>
        <authorList>
            <person name="Strobel T."/>
            <person name="Al-Dilaimi A."/>
            <person name="Blom J."/>
            <person name="Gessner A."/>
            <person name="Kalinowski J."/>
            <person name="Luzhetska M."/>
            <person name="Puhler A."/>
            <person name="Szczepanowski R."/>
            <person name="Bechthold A."/>
            <person name="Ruckert C."/>
        </authorList>
    </citation>
    <scope>NUCLEOTIDE SEQUENCE [LARGE SCALE GENOMIC DNA]</scope>
    <source>
        <strain evidence="2">ATCC 51144 / DSM 44229 / JCM 9112 / NBRC 15066 / NRRL 15764</strain>
    </source>
</reference>
<keyword evidence="2" id="KW-1185">Reference proteome</keyword>
<protein>
    <submittedName>
        <fullName evidence="1">Uncharacterized protein</fullName>
    </submittedName>
</protein>
<evidence type="ECO:0000313" key="1">
    <source>
        <dbReference type="EMBL" id="CCH32384.1"/>
    </source>
</evidence>